<feature type="domain" description="Rho-GAP" evidence="2">
    <location>
        <begin position="586"/>
        <end position="831"/>
    </location>
</feature>
<feature type="compositionally biased region" description="Low complexity" evidence="1">
    <location>
        <begin position="501"/>
        <end position="523"/>
    </location>
</feature>
<feature type="compositionally biased region" description="Basic and acidic residues" evidence="1">
    <location>
        <begin position="192"/>
        <end position="201"/>
    </location>
</feature>
<feature type="region of interest" description="Disordered" evidence="1">
    <location>
        <begin position="550"/>
        <end position="581"/>
    </location>
</feature>
<feature type="compositionally biased region" description="Low complexity" evidence="1">
    <location>
        <begin position="269"/>
        <end position="293"/>
    </location>
</feature>
<feature type="region of interest" description="Disordered" evidence="1">
    <location>
        <begin position="499"/>
        <end position="529"/>
    </location>
</feature>
<dbReference type="SMART" id="SM00324">
    <property type="entry name" value="RhoGAP"/>
    <property type="match status" value="1"/>
</dbReference>
<proteinExistence type="predicted"/>
<dbReference type="PROSITE" id="PS50238">
    <property type="entry name" value="RHOGAP"/>
    <property type="match status" value="1"/>
</dbReference>
<dbReference type="InterPro" id="IPR000198">
    <property type="entry name" value="RhoGAP_dom"/>
</dbReference>
<evidence type="ECO:0000256" key="1">
    <source>
        <dbReference type="SAM" id="MobiDB-lite"/>
    </source>
</evidence>
<evidence type="ECO:0000313" key="4">
    <source>
        <dbReference type="Proteomes" id="UP001642405"/>
    </source>
</evidence>
<organism evidence="3 4">
    <name type="scientific">Sporothrix curviconia</name>
    <dbReference type="NCBI Taxonomy" id="1260050"/>
    <lineage>
        <taxon>Eukaryota</taxon>
        <taxon>Fungi</taxon>
        <taxon>Dikarya</taxon>
        <taxon>Ascomycota</taxon>
        <taxon>Pezizomycotina</taxon>
        <taxon>Sordariomycetes</taxon>
        <taxon>Sordariomycetidae</taxon>
        <taxon>Ophiostomatales</taxon>
        <taxon>Ophiostomataceae</taxon>
        <taxon>Sporothrix</taxon>
    </lineage>
</organism>
<dbReference type="EMBL" id="CAWUHB010000097">
    <property type="protein sequence ID" value="CAK7235370.1"/>
    <property type="molecule type" value="Genomic_DNA"/>
</dbReference>
<evidence type="ECO:0000313" key="3">
    <source>
        <dbReference type="EMBL" id="CAK7235370.1"/>
    </source>
</evidence>
<dbReference type="Proteomes" id="UP001642405">
    <property type="component" value="Unassembled WGS sequence"/>
</dbReference>
<feature type="region of interest" description="Disordered" evidence="1">
    <location>
        <begin position="425"/>
        <end position="453"/>
    </location>
</feature>
<feature type="compositionally biased region" description="Polar residues" evidence="1">
    <location>
        <begin position="550"/>
        <end position="564"/>
    </location>
</feature>
<gene>
    <name evidence="3" type="ORF">SCUCBS95973_009247</name>
</gene>
<accession>A0ABP0CWN8</accession>
<sequence>MDWISTTTGCFAVSNAVTKTALDLNRFVRDVRESRADLASLSAELHALDGVLDLLKDDAASAAFPTDLALQTPAIVAGSGALVAELGVILGGGDRDSSSEKRSRWLLMRQHIAESRAVLEVYRLTLGLGLDLVALTPIANANAKDLARMLAEIGHLRTRVRSDIVDEDAIFLLQTYLNVLQRHAQSAATEADADHEPEPTRESQAGSGSESENEVETQADGNSAVEEEVDAAAGPEPSFARDEAAASPIGKAPDSAVEMMDDEGENDATPSPLQQSESQSQSQSNNSLQTPQLPTASSSAYSLPPPQRSASPPLPPPPPPPRGRINGPALLPSCEINDLMDELREELPSRPPTPPPKAVARGSSALGFYGGGPPSNGSSSPASVRPVPNMLTAPPPRAPPPQMSLQLRPLLPMAAPAGQLSHSISYSNMARPPANNNSNNGNTSTPPQASSNQGARFGRFLRHIRSASATSPAELDRRPATATGIAAVSAFAPTPLANIPSNTSNTSQSASSHSNGSNGSSGNLAVADRRASRRFSATFRSPWAVTTMIQAGDNTTDNRNSRVASKQKKKKGSDKTDNEPDAVFGVSLRKSILMAGSSARTHHTGSHGASRREFPLCIFKCYGFIRSNNGLDTPDIFGGGVPGLSDDGADLASSLDVVNLDRVRALREHFSTPPLYGADLDDAKLASAIVIESGSGAVLSHRGYSRHDAAALILQYLEQLPKPLVPEVMARRWVTLSRQATLPGSYAKRLDQCIDFWEEALGGIHGPARSLLKLLLNLWGDIADAAERNDMTAERLAARVLRPLMHLDGGRHETDYMLSLAFIIRKRSEYALLLRGGGRKSNAAFEA</sequence>
<comment type="caution">
    <text evidence="3">The sequence shown here is derived from an EMBL/GenBank/DDBJ whole genome shotgun (WGS) entry which is preliminary data.</text>
</comment>
<dbReference type="Gene3D" id="1.10.555.10">
    <property type="entry name" value="Rho GTPase activation protein"/>
    <property type="match status" value="1"/>
</dbReference>
<feature type="compositionally biased region" description="Low complexity" evidence="1">
    <location>
        <begin position="432"/>
        <end position="447"/>
    </location>
</feature>
<feature type="compositionally biased region" description="Pro residues" evidence="1">
    <location>
        <begin position="303"/>
        <end position="322"/>
    </location>
</feature>
<reference evidence="3 4" key="1">
    <citation type="submission" date="2024-01" db="EMBL/GenBank/DDBJ databases">
        <authorList>
            <person name="Allen C."/>
            <person name="Tagirdzhanova G."/>
        </authorList>
    </citation>
    <scope>NUCLEOTIDE SEQUENCE [LARGE SCALE GENOMIC DNA]</scope>
</reference>
<dbReference type="InterPro" id="IPR008936">
    <property type="entry name" value="Rho_GTPase_activation_prot"/>
</dbReference>
<dbReference type="SUPFAM" id="SSF48350">
    <property type="entry name" value="GTPase activation domain, GAP"/>
    <property type="match status" value="1"/>
</dbReference>
<evidence type="ECO:0000259" key="2">
    <source>
        <dbReference type="PROSITE" id="PS50238"/>
    </source>
</evidence>
<dbReference type="Pfam" id="PF00620">
    <property type="entry name" value="RhoGAP"/>
    <property type="match status" value="1"/>
</dbReference>
<protein>
    <recommendedName>
        <fullName evidence="2">Rho-GAP domain-containing protein</fullName>
    </recommendedName>
</protein>
<name>A0ABP0CWN8_9PEZI</name>
<keyword evidence="4" id="KW-1185">Reference proteome</keyword>
<feature type="region of interest" description="Disordered" evidence="1">
    <location>
        <begin position="187"/>
        <end position="399"/>
    </location>
</feature>